<dbReference type="SUPFAM" id="SSF54786">
    <property type="entry name" value="YcfA/nrd intein domain"/>
    <property type="match status" value="1"/>
</dbReference>
<protein>
    <submittedName>
        <fullName evidence="8">Type II toxin-antitoxin system HicA family toxin</fullName>
    </submittedName>
</protein>
<evidence type="ECO:0000256" key="3">
    <source>
        <dbReference type="ARBA" id="ARBA00022722"/>
    </source>
</evidence>
<dbReference type="Proteomes" id="UP000319148">
    <property type="component" value="Unassembled WGS sequence"/>
</dbReference>
<evidence type="ECO:0000256" key="7">
    <source>
        <dbReference type="ARBA" id="ARBA00023016"/>
    </source>
</evidence>
<keyword evidence="6" id="KW-0694">RNA-binding</keyword>
<dbReference type="GO" id="GO:0003729">
    <property type="term" value="F:mRNA binding"/>
    <property type="evidence" value="ECO:0007669"/>
    <property type="project" value="InterPro"/>
</dbReference>
<name>A0A501PH97_9PROT</name>
<evidence type="ECO:0000256" key="6">
    <source>
        <dbReference type="ARBA" id="ARBA00022884"/>
    </source>
</evidence>
<keyword evidence="2" id="KW-1277">Toxin-antitoxin system</keyword>
<dbReference type="EMBL" id="VFIY01000014">
    <property type="protein sequence ID" value="TPD59457.1"/>
    <property type="molecule type" value="Genomic_DNA"/>
</dbReference>
<gene>
    <name evidence="8" type="ORF">FIV46_11745</name>
</gene>
<dbReference type="GO" id="GO:0016787">
    <property type="term" value="F:hydrolase activity"/>
    <property type="evidence" value="ECO:0007669"/>
    <property type="project" value="UniProtKB-KW"/>
</dbReference>
<dbReference type="Gene3D" id="3.30.920.30">
    <property type="entry name" value="Hypothetical protein"/>
    <property type="match status" value="1"/>
</dbReference>
<dbReference type="InterPro" id="IPR012933">
    <property type="entry name" value="HicA_mRNA_interferase"/>
</dbReference>
<comment type="similarity">
    <text evidence="1">Belongs to the HicA mRNA interferase family.</text>
</comment>
<organism evidence="8 9">
    <name type="scientific">Emcibacter nanhaiensis</name>
    <dbReference type="NCBI Taxonomy" id="1505037"/>
    <lineage>
        <taxon>Bacteria</taxon>
        <taxon>Pseudomonadati</taxon>
        <taxon>Pseudomonadota</taxon>
        <taxon>Alphaproteobacteria</taxon>
        <taxon>Emcibacterales</taxon>
        <taxon>Emcibacteraceae</taxon>
        <taxon>Emcibacter</taxon>
    </lineage>
</organism>
<evidence type="ECO:0000313" key="8">
    <source>
        <dbReference type="EMBL" id="TPD59457.1"/>
    </source>
</evidence>
<evidence type="ECO:0000313" key="9">
    <source>
        <dbReference type="Proteomes" id="UP000319148"/>
    </source>
</evidence>
<dbReference type="InterPro" id="IPR038570">
    <property type="entry name" value="HicA_sf"/>
</dbReference>
<reference evidence="9" key="1">
    <citation type="submission" date="2019-06" db="EMBL/GenBank/DDBJ databases">
        <title>The complete genome of Emcibacter congregatus ZYLT.</title>
        <authorList>
            <person name="Zhao Z."/>
        </authorList>
    </citation>
    <scope>NUCLEOTIDE SEQUENCE [LARGE SCALE GENOMIC DNA]</scope>
    <source>
        <strain evidence="9">MCCC 1A06723</strain>
    </source>
</reference>
<comment type="caution">
    <text evidence="8">The sequence shown here is derived from an EMBL/GenBank/DDBJ whole genome shotgun (WGS) entry which is preliminary data.</text>
</comment>
<dbReference type="OrthoDB" id="9811409at2"/>
<dbReference type="AlphaFoldDB" id="A0A501PH97"/>
<evidence type="ECO:0000256" key="2">
    <source>
        <dbReference type="ARBA" id="ARBA00022649"/>
    </source>
</evidence>
<evidence type="ECO:0000256" key="1">
    <source>
        <dbReference type="ARBA" id="ARBA00006620"/>
    </source>
</evidence>
<keyword evidence="9" id="KW-1185">Reference proteome</keyword>
<evidence type="ECO:0000256" key="5">
    <source>
        <dbReference type="ARBA" id="ARBA00022801"/>
    </source>
</evidence>
<dbReference type="Pfam" id="PF07927">
    <property type="entry name" value="HicA_toxin"/>
    <property type="match status" value="1"/>
</dbReference>
<sequence>MPDNFYRKLTKILKNHGYAFYRSGKGDHEIWRRNGTGRSISLPSKCPSRHTANQVLKQAGIDEKL</sequence>
<dbReference type="GO" id="GO:0004519">
    <property type="term" value="F:endonuclease activity"/>
    <property type="evidence" value="ECO:0007669"/>
    <property type="project" value="UniProtKB-KW"/>
</dbReference>
<evidence type="ECO:0000256" key="4">
    <source>
        <dbReference type="ARBA" id="ARBA00022759"/>
    </source>
</evidence>
<keyword evidence="3" id="KW-0540">Nuclease</keyword>
<proteinExistence type="inferred from homology"/>
<keyword evidence="5" id="KW-0378">Hydrolase</keyword>
<accession>A0A501PH97</accession>
<dbReference type="RefSeq" id="WP_139941120.1">
    <property type="nucleotide sequence ID" value="NZ_JBHSYP010000006.1"/>
</dbReference>
<keyword evidence="7" id="KW-0346">Stress response</keyword>
<keyword evidence="4" id="KW-0255">Endonuclease</keyword>